<protein>
    <submittedName>
        <fullName evidence="2">Uncharacterized protein</fullName>
    </submittedName>
</protein>
<feature type="transmembrane region" description="Helical" evidence="1">
    <location>
        <begin position="12"/>
        <end position="32"/>
    </location>
</feature>
<keyword evidence="1" id="KW-0812">Transmembrane</keyword>
<organism evidence="2 3">
    <name type="scientific">Arenibacter palladensis</name>
    <dbReference type="NCBI Taxonomy" id="237373"/>
    <lineage>
        <taxon>Bacteria</taxon>
        <taxon>Pseudomonadati</taxon>
        <taxon>Bacteroidota</taxon>
        <taxon>Flavobacteriia</taxon>
        <taxon>Flavobacteriales</taxon>
        <taxon>Flavobacteriaceae</taxon>
        <taxon>Arenibacter</taxon>
    </lineage>
</organism>
<evidence type="ECO:0000256" key="1">
    <source>
        <dbReference type="SAM" id="Phobius"/>
    </source>
</evidence>
<dbReference type="AlphaFoldDB" id="A0A1M5A0M0"/>
<reference evidence="3" key="1">
    <citation type="submission" date="2016-11" db="EMBL/GenBank/DDBJ databases">
        <authorList>
            <person name="Varghese N."/>
            <person name="Submissions S."/>
        </authorList>
    </citation>
    <scope>NUCLEOTIDE SEQUENCE [LARGE SCALE GENOMIC DNA]</scope>
    <source>
        <strain evidence="3">DSM 17539</strain>
    </source>
</reference>
<keyword evidence="3" id="KW-1185">Reference proteome</keyword>
<name>A0A1M5A0M0_9FLAO</name>
<keyword evidence="1" id="KW-1133">Transmembrane helix</keyword>
<accession>A0A1M5A0M0</accession>
<sequence>MDQSPCNFMAGNIIPLVVWIDMIAYCFVLTYAGQERRDFGLLGSYYFFLFNNYKTKNG</sequence>
<evidence type="ECO:0000313" key="3">
    <source>
        <dbReference type="Proteomes" id="UP000184406"/>
    </source>
</evidence>
<keyword evidence="1" id="KW-0472">Membrane</keyword>
<evidence type="ECO:0000313" key="2">
    <source>
        <dbReference type="EMBL" id="SHF23764.1"/>
    </source>
</evidence>
<gene>
    <name evidence="2" type="ORF">SAMN03080594_10337</name>
</gene>
<dbReference type="Proteomes" id="UP000184406">
    <property type="component" value="Unassembled WGS sequence"/>
</dbReference>
<dbReference type="EMBL" id="FQUX01000003">
    <property type="protein sequence ID" value="SHF23764.1"/>
    <property type="molecule type" value="Genomic_DNA"/>
</dbReference>
<proteinExistence type="predicted"/>